<dbReference type="Proteomes" id="UP000806522">
    <property type="component" value="Unassembled WGS sequence"/>
</dbReference>
<dbReference type="Gene3D" id="1.10.10.10">
    <property type="entry name" value="Winged helix-like DNA-binding domain superfamily/Winged helix DNA-binding domain"/>
    <property type="match status" value="1"/>
</dbReference>
<feature type="domain" description="Winged helix DNA-binding" evidence="1">
    <location>
        <begin position="14"/>
        <end position="93"/>
    </location>
</feature>
<evidence type="ECO:0000313" key="3">
    <source>
        <dbReference type="Proteomes" id="UP000806522"/>
    </source>
</evidence>
<dbReference type="AlphaFoldDB" id="A0A9D5SAK4"/>
<dbReference type="InterPro" id="IPR027395">
    <property type="entry name" value="WH_DNA-bd_dom"/>
</dbReference>
<accession>A0A9D5SAK4</accession>
<dbReference type="PANTHER" id="PTHR37318:SF1">
    <property type="entry name" value="BSL7504 PROTEIN"/>
    <property type="match status" value="1"/>
</dbReference>
<evidence type="ECO:0000313" key="2">
    <source>
        <dbReference type="EMBL" id="MBE6271082.1"/>
    </source>
</evidence>
<sequence>MPFQPLDPLLHSELRLAVMSLLISTGEAEFPYIKEQTGATAGNLSVQVDKLSEAGYIEVEKTFKGKRPCTICRISPKGHQAFEAYVKALKSYLKVAKK</sequence>
<evidence type="ECO:0000259" key="1">
    <source>
        <dbReference type="Pfam" id="PF13601"/>
    </source>
</evidence>
<dbReference type="InterPro" id="IPR036388">
    <property type="entry name" value="WH-like_DNA-bd_sf"/>
</dbReference>
<name>A0A9D5SAK4_XYLRU</name>
<gene>
    <name evidence="2" type="ORF">E7101_09040</name>
</gene>
<dbReference type="PANTHER" id="PTHR37318">
    <property type="entry name" value="BSL7504 PROTEIN"/>
    <property type="match status" value="1"/>
</dbReference>
<comment type="caution">
    <text evidence="2">The sequence shown here is derived from an EMBL/GenBank/DDBJ whole genome shotgun (WGS) entry which is preliminary data.</text>
</comment>
<protein>
    <submittedName>
        <fullName evidence="2">Transcriptional regulator</fullName>
    </submittedName>
</protein>
<dbReference type="SUPFAM" id="SSF46785">
    <property type="entry name" value="Winged helix' DNA-binding domain"/>
    <property type="match status" value="1"/>
</dbReference>
<dbReference type="InterPro" id="IPR036390">
    <property type="entry name" value="WH_DNA-bd_sf"/>
</dbReference>
<reference evidence="2" key="1">
    <citation type="submission" date="2019-04" db="EMBL/GenBank/DDBJ databases">
        <title>Evolution of Biomass-Degrading Anaerobic Consortia Revealed by Metagenomics.</title>
        <authorList>
            <person name="Peng X."/>
        </authorList>
    </citation>
    <scope>NUCLEOTIDE SEQUENCE</scope>
    <source>
        <strain evidence="2">SIG140</strain>
    </source>
</reference>
<organism evidence="2 3">
    <name type="scientific">Xylanibacter ruminicola</name>
    <name type="common">Prevotella ruminicola</name>
    <dbReference type="NCBI Taxonomy" id="839"/>
    <lineage>
        <taxon>Bacteria</taxon>
        <taxon>Pseudomonadati</taxon>
        <taxon>Bacteroidota</taxon>
        <taxon>Bacteroidia</taxon>
        <taxon>Bacteroidales</taxon>
        <taxon>Prevotellaceae</taxon>
        <taxon>Xylanibacter</taxon>
    </lineage>
</organism>
<dbReference type="Pfam" id="PF13601">
    <property type="entry name" value="HTH_34"/>
    <property type="match status" value="1"/>
</dbReference>
<proteinExistence type="predicted"/>
<dbReference type="EMBL" id="SUYC01000009">
    <property type="protein sequence ID" value="MBE6271082.1"/>
    <property type="molecule type" value="Genomic_DNA"/>
</dbReference>